<dbReference type="Pfam" id="PF17768">
    <property type="entry name" value="RecJ_OB"/>
    <property type="match status" value="1"/>
</dbReference>
<gene>
    <name evidence="9" type="primary">recJ</name>
    <name evidence="9" type="ORF">WMO37_00680</name>
</gene>
<dbReference type="PANTHER" id="PTHR30255:SF2">
    <property type="entry name" value="SINGLE-STRANDED-DNA-SPECIFIC EXONUCLEASE RECJ"/>
    <property type="match status" value="1"/>
</dbReference>
<feature type="domain" description="RecJ OB" evidence="8">
    <location>
        <begin position="461"/>
        <end position="566"/>
    </location>
</feature>
<feature type="domain" description="DHHA1" evidence="7">
    <location>
        <begin position="355"/>
        <end position="446"/>
    </location>
</feature>
<keyword evidence="10" id="KW-1185">Reference proteome</keyword>
<comment type="similarity">
    <text evidence="1">Belongs to the RecJ family.</text>
</comment>
<protein>
    <recommendedName>
        <fullName evidence="2">Single-stranded-DNA-specific exonuclease RecJ</fullName>
    </recommendedName>
</protein>
<comment type="caution">
    <text evidence="9">The sequence shown here is derived from an EMBL/GenBank/DDBJ whole genome shotgun (WGS) entry which is preliminary data.</text>
</comment>
<dbReference type="Gene3D" id="3.90.1640.30">
    <property type="match status" value="1"/>
</dbReference>
<feature type="domain" description="DDH" evidence="6">
    <location>
        <begin position="78"/>
        <end position="237"/>
    </location>
</feature>
<proteinExistence type="inferred from homology"/>
<dbReference type="InterPro" id="IPR004610">
    <property type="entry name" value="RecJ"/>
</dbReference>
<evidence type="ECO:0000256" key="2">
    <source>
        <dbReference type="ARBA" id="ARBA00019841"/>
    </source>
</evidence>
<keyword evidence="3" id="KW-0540">Nuclease</keyword>
<accession>A0ABV1H2B9</accession>
<keyword evidence="5 9" id="KW-0269">Exonuclease</keyword>
<dbReference type="InterPro" id="IPR041122">
    <property type="entry name" value="RecJ_OB"/>
</dbReference>
<dbReference type="Pfam" id="PF01368">
    <property type="entry name" value="DHH"/>
    <property type="match status" value="1"/>
</dbReference>
<dbReference type="GO" id="GO:0004527">
    <property type="term" value="F:exonuclease activity"/>
    <property type="evidence" value="ECO:0007669"/>
    <property type="project" value="UniProtKB-KW"/>
</dbReference>
<evidence type="ECO:0000259" key="8">
    <source>
        <dbReference type="Pfam" id="PF17768"/>
    </source>
</evidence>
<evidence type="ECO:0000256" key="5">
    <source>
        <dbReference type="ARBA" id="ARBA00022839"/>
    </source>
</evidence>
<name>A0ABV1H2B9_9FIRM</name>
<evidence type="ECO:0000259" key="6">
    <source>
        <dbReference type="Pfam" id="PF01368"/>
    </source>
</evidence>
<evidence type="ECO:0000256" key="4">
    <source>
        <dbReference type="ARBA" id="ARBA00022801"/>
    </source>
</evidence>
<evidence type="ECO:0000313" key="10">
    <source>
        <dbReference type="Proteomes" id="UP001546774"/>
    </source>
</evidence>
<dbReference type="SUPFAM" id="SSF64182">
    <property type="entry name" value="DHH phosphoesterases"/>
    <property type="match status" value="1"/>
</dbReference>
<dbReference type="Proteomes" id="UP001546774">
    <property type="component" value="Unassembled WGS sequence"/>
</dbReference>
<sequence>MKSKWLVYAKKADFKAIEQKYGIDQVIARIMRNRDVCTDEEMQMYLNGSIDGLHAPELLKDAQKAVDILTEKIAQHKKIRIIGDYDIDGICSITILYKALKKAGVDVDYVVPHRITDGYGINEHLIDNAAAEGKDTILTCDNGIAAIPQIQYAKEHGLTVIVTDHHDIPFTEENGEKKLLTSCADAIVDPKQPDCEYPFDKICGAVVAYKVMQILYEKLGLDKTDFKEYTELAAIATVGDVVDLKDENRVIVRQGLAWIATTKNTGLRALIEACELDAAHLSAYHIGFIIGPCLNASGRLDTAQRAIELLLCTEPGKAHEMAQELRELNEERKNMTDTEAKKAIEMVEGTDLYEDNVLAVYLPECHESVAGIIAGRLREHFYKPSIVITDAADGAKGSGRSIEGYNMFEEITKCKELLTKFGGHPMAAGLSLPTENIDLFRAKLNRQQTLTEKELTPVTWIDVPMPVSYASKKLVEQLRVLEPFGKGNEKPVFADRKLTVRSANMIGKNKNVLKMQLEDTQGHVVDAIQFKVEEEDMPLRGKEISIVYYPDINEFRGNQTLQFIVQEWCYTT</sequence>
<evidence type="ECO:0000256" key="1">
    <source>
        <dbReference type="ARBA" id="ARBA00005915"/>
    </source>
</evidence>
<dbReference type="Pfam" id="PF02272">
    <property type="entry name" value="DHHA1"/>
    <property type="match status" value="1"/>
</dbReference>
<evidence type="ECO:0000256" key="3">
    <source>
        <dbReference type="ARBA" id="ARBA00022722"/>
    </source>
</evidence>
<dbReference type="NCBIfam" id="TIGR00644">
    <property type="entry name" value="recJ"/>
    <property type="match status" value="1"/>
</dbReference>
<evidence type="ECO:0000259" key="7">
    <source>
        <dbReference type="Pfam" id="PF02272"/>
    </source>
</evidence>
<evidence type="ECO:0000313" key="9">
    <source>
        <dbReference type="EMBL" id="MEQ2553532.1"/>
    </source>
</evidence>
<dbReference type="InterPro" id="IPR003156">
    <property type="entry name" value="DHHA1_dom"/>
</dbReference>
<reference evidence="9" key="1">
    <citation type="submission" date="2024-03" db="EMBL/GenBank/DDBJ databases">
        <title>Human intestinal bacterial collection.</title>
        <authorList>
            <person name="Pauvert C."/>
            <person name="Hitch T.C.A."/>
            <person name="Clavel T."/>
        </authorList>
    </citation>
    <scope>NUCLEOTIDE SEQUENCE [LARGE SCALE GENOMIC DNA]</scope>
    <source>
        <strain evidence="9">CLA-AA-H89B</strain>
    </source>
</reference>
<dbReference type="EMBL" id="JBBMFS010000001">
    <property type="protein sequence ID" value="MEQ2553532.1"/>
    <property type="molecule type" value="Genomic_DNA"/>
</dbReference>
<dbReference type="InterPro" id="IPR001667">
    <property type="entry name" value="DDH_dom"/>
</dbReference>
<dbReference type="Gene3D" id="3.10.310.30">
    <property type="match status" value="1"/>
</dbReference>
<dbReference type="PANTHER" id="PTHR30255">
    <property type="entry name" value="SINGLE-STRANDED-DNA-SPECIFIC EXONUCLEASE RECJ"/>
    <property type="match status" value="1"/>
</dbReference>
<dbReference type="InterPro" id="IPR038763">
    <property type="entry name" value="DHH_sf"/>
</dbReference>
<dbReference type="InterPro" id="IPR051673">
    <property type="entry name" value="SSDNA_exonuclease_RecJ"/>
</dbReference>
<keyword evidence="4" id="KW-0378">Hydrolase</keyword>
<organism evidence="9 10">
    <name type="scientific">Lachnospira intestinalis</name>
    <dbReference type="NCBI Taxonomy" id="3133158"/>
    <lineage>
        <taxon>Bacteria</taxon>
        <taxon>Bacillati</taxon>
        <taxon>Bacillota</taxon>
        <taxon>Clostridia</taxon>
        <taxon>Lachnospirales</taxon>
        <taxon>Lachnospiraceae</taxon>
        <taxon>Lachnospira</taxon>
    </lineage>
</organism>